<dbReference type="KEGG" id="dzi:111304315"/>
<accession>A0A6P5ZVR3</accession>
<keyword evidence="5" id="KW-1185">Reference proteome</keyword>
<dbReference type="Pfam" id="PF03018">
    <property type="entry name" value="Dirigent"/>
    <property type="match status" value="1"/>
</dbReference>
<dbReference type="Proteomes" id="UP000515121">
    <property type="component" value="Unplaced"/>
</dbReference>
<gene>
    <name evidence="6" type="primary">LOC111304315</name>
</gene>
<evidence type="ECO:0000256" key="4">
    <source>
        <dbReference type="RuleBase" id="RU363099"/>
    </source>
</evidence>
<reference evidence="6" key="1">
    <citation type="submission" date="2025-08" db="UniProtKB">
        <authorList>
            <consortium name="RefSeq"/>
        </authorList>
    </citation>
    <scope>IDENTIFICATION</scope>
    <source>
        <tissue evidence="6">Fruit stalk</tissue>
    </source>
</reference>
<feature type="signal peptide" evidence="4">
    <location>
        <begin position="1"/>
        <end position="25"/>
    </location>
</feature>
<evidence type="ECO:0000313" key="6">
    <source>
        <dbReference type="RefSeq" id="XP_022756590.1"/>
    </source>
</evidence>
<dbReference type="PANTHER" id="PTHR46215">
    <property type="entry name" value="DIRIGENT PROTEIN 24-RELATED"/>
    <property type="match status" value="1"/>
</dbReference>
<dbReference type="Gene3D" id="2.40.480.10">
    <property type="entry name" value="Allene oxide cyclase-like"/>
    <property type="match status" value="1"/>
</dbReference>
<keyword evidence="3 4" id="KW-0964">Secreted</keyword>
<organism evidence="5 6">
    <name type="scientific">Durio zibethinus</name>
    <name type="common">Durian</name>
    <dbReference type="NCBI Taxonomy" id="66656"/>
    <lineage>
        <taxon>Eukaryota</taxon>
        <taxon>Viridiplantae</taxon>
        <taxon>Streptophyta</taxon>
        <taxon>Embryophyta</taxon>
        <taxon>Tracheophyta</taxon>
        <taxon>Spermatophyta</taxon>
        <taxon>Magnoliopsida</taxon>
        <taxon>eudicotyledons</taxon>
        <taxon>Gunneridae</taxon>
        <taxon>Pentapetalae</taxon>
        <taxon>rosids</taxon>
        <taxon>malvids</taxon>
        <taxon>Malvales</taxon>
        <taxon>Malvaceae</taxon>
        <taxon>Helicteroideae</taxon>
        <taxon>Durio</taxon>
    </lineage>
</organism>
<dbReference type="AlphaFoldDB" id="A0A6P5ZVR3"/>
<comment type="function">
    <text evidence="4">Dirigent proteins impart stereoselectivity on the phenoxy radical-coupling reaction, yielding optically active lignans from two molecules of coniferyl alcohol in the biosynthesis of lignans, flavonolignans, and alkaloids and thus plays a central role in plant secondary metabolism.</text>
</comment>
<name>A0A6P5ZVR3_DURZI</name>
<proteinExistence type="inferred from homology"/>
<evidence type="ECO:0000313" key="5">
    <source>
        <dbReference type="Proteomes" id="UP000515121"/>
    </source>
</evidence>
<dbReference type="OrthoDB" id="1921494at2759"/>
<evidence type="ECO:0000256" key="3">
    <source>
        <dbReference type="ARBA" id="ARBA00022525"/>
    </source>
</evidence>
<keyword evidence="4" id="KW-0732">Signal</keyword>
<dbReference type="InterPro" id="IPR044859">
    <property type="entry name" value="Allene_oxi_cyc_Dirigent"/>
</dbReference>
<keyword evidence="4" id="KW-0052">Apoplast</keyword>
<dbReference type="GO" id="GO:0048046">
    <property type="term" value="C:apoplast"/>
    <property type="evidence" value="ECO:0007669"/>
    <property type="project" value="UniProtKB-SubCell"/>
</dbReference>
<dbReference type="GO" id="GO:0009699">
    <property type="term" value="P:phenylpropanoid biosynthetic process"/>
    <property type="evidence" value="ECO:0007669"/>
    <property type="project" value="UniProtKB-ARBA"/>
</dbReference>
<dbReference type="RefSeq" id="XP_022756590.1">
    <property type="nucleotide sequence ID" value="XM_022900855.1"/>
</dbReference>
<feature type="chain" id="PRO_5028525875" description="Dirigent protein" evidence="4">
    <location>
        <begin position="26"/>
        <end position="304"/>
    </location>
</feature>
<dbReference type="PANTHER" id="PTHR46215:SF8">
    <property type="entry name" value="DIRIGENT PROTEIN"/>
    <property type="match status" value="1"/>
</dbReference>
<dbReference type="GeneID" id="111304315"/>
<sequence length="304" mass="31937">MVKVLQVKGILHLLLLAITMKYVHGARVLTDDVTLPPPQTIATNPIPIPVANVGPAVIPSNPISPLAAATNASVHHTLSFFMHDIFGGSAPSIRVVAGIVANTRVNGIPFSKPNGGVFLKSRGVPLITANRGIINSNFPFLSGLNGATASTVINNNGHNNLITNGKAFPFVTAGQLPQGADLQKLLFGTITVIDDELTEGHELGSSIIGKAQGFYLASSMDGSSHTMAFTAMIHDDGGHDEEDAISFFGVHRTAALESPIAIVGGTGKYGNAQGYAIIETLHHTNQHTTDGIDTLLQFTVYLTH</sequence>
<dbReference type="InterPro" id="IPR004265">
    <property type="entry name" value="Dirigent"/>
</dbReference>
<comment type="subcellular location">
    <subcellularLocation>
        <location evidence="4">Secreted</location>
        <location evidence="4">Extracellular space</location>
        <location evidence="4">Apoplast</location>
    </subcellularLocation>
</comment>
<comment type="similarity">
    <text evidence="1 4">Belongs to the plant dirigent protein family.</text>
</comment>
<protein>
    <recommendedName>
        <fullName evidence="4">Dirigent protein</fullName>
    </recommendedName>
</protein>
<evidence type="ECO:0000256" key="1">
    <source>
        <dbReference type="ARBA" id="ARBA00010746"/>
    </source>
</evidence>
<comment type="subunit">
    <text evidence="2 4">Homodimer.</text>
</comment>
<evidence type="ECO:0000256" key="2">
    <source>
        <dbReference type="ARBA" id="ARBA00011738"/>
    </source>
</evidence>